<comment type="pathway">
    <text evidence="1 4">Protein modification; protein glycosylation.</text>
</comment>
<accession>A0A4Y9JCD2</accession>
<comment type="similarity">
    <text evidence="4">Belongs to the GtfB family.</text>
</comment>
<proteinExistence type="inferred from homology"/>
<dbReference type="GO" id="GO:0017122">
    <property type="term" value="C:protein N-acetylglucosaminyltransferase complex"/>
    <property type="evidence" value="ECO:0007669"/>
    <property type="project" value="UniProtKB-UniRule"/>
</dbReference>
<dbReference type="AlphaFoldDB" id="A0A4Y9JCD2"/>
<comment type="subunit">
    <text evidence="4">Forms a heterotetramer with 2 subunits each of GtfA and GtfB. Part of the accessory SecA2/SecY2 protein translocation apparatus.</text>
</comment>
<reference evidence="5 6" key="1">
    <citation type="submission" date="2019-03" db="EMBL/GenBank/DDBJ databases">
        <title>Diversity of the mouse oral microbiome.</title>
        <authorList>
            <person name="Joseph S."/>
            <person name="Aduse-Opoku J."/>
            <person name="Curtis M."/>
            <person name="Wade W."/>
            <person name="Hashim A."/>
        </authorList>
    </citation>
    <scope>NUCLEOTIDE SEQUENCE [LARGE SCALE GENOMIC DNA]</scope>
    <source>
        <strain evidence="5 6">WM131</strain>
    </source>
</reference>
<dbReference type="GO" id="GO:0031647">
    <property type="term" value="P:regulation of protein stability"/>
    <property type="evidence" value="ECO:0007669"/>
    <property type="project" value="UniProtKB-UniRule"/>
</dbReference>
<keyword evidence="3 4" id="KW-0472">Membrane</keyword>
<dbReference type="EMBL" id="SPPD01000009">
    <property type="protein sequence ID" value="TFU97564.1"/>
    <property type="molecule type" value="Genomic_DNA"/>
</dbReference>
<sequence length="445" mass="50681">MITLFDRFNAAARDLYYSLEASGLLGSSSIVLEEDGGLPAGVTSPYAFFCGMEEGEGEPLYFNEVPLPAFWQITGTNTQGAIYNDSTKQATIHYHEPKHLRLVQTVEWLTPSQEVYRQDHYNQYGWMFARTYFNAEGQAVSKHYYQASGEEVLVENLQTGYHLLNWRGKVYPFAKRTDFYLFYLREAQVDLSAIWYTSLSSPFVLSYYLGGDGQDVLFWQEKIGQEIPGNMRLILSGSAKRTKKIVVQDKESYEKLLQLVSDEEASMISYLGYLYPRHSENAQTKEILILTNSDQLEGMAVLVKELSDYQFHIAALTEMSPRLKAYEEEAHVTLYPNIAPRQVADLFEKCSIYLDINHGSEILSGTRQAFEHNLLIAGFENTVHDQRFVLDEALFSPDAASHLAAWLRGEEIQSRVSRQRLESEEATEAAYQALLGEEGQYVQAE</sequence>
<evidence type="ECO:0000313" key="6">
    <source>
        <dbReference type="Proteomes" id="UP000297253"/>
    </source>
</evidence>
<organism evidence="5 6">
    <name type="scientific">Streptococcus cuniculi</name>
    <dbReference type="NCBI Taxonomy" id="1432788"/>
    <lineage>
        <taxon>Bacteria</taxon>
        <taxon>Bacillati</taxon>
        <taxon>Bacillota</taxon>
        <taxon>Bacilli</taxon>
        <taxon>Lactobacillales</taxon>
        <taxon>Streptococcaceae</taxon>
        <taxon>Streptococcus</taxon>
    </lineage>
</organism>
<evidence type="ECO:0000256" key="2">
    <source>
        <dbReference type="ARBA" id="ARBA00022475"/>
    </source>
</evidence>
<dbReference type="UniPathway" id="UPA00378"/>
<dbReference type="RefSeq" id="WP_135182136.1">
    <property type="nucleotide sequence ID" value="NZ_JADGKZ010000009.1"/>
</dbReference>
<gene>
    <name evidence="4 5" type="primary">gtfB</name>
    <name evidence="5" type="ORF">E4T82_06990</name>
</gene>
<keyword evidence="2 4" id="KW-1003">Cell membrane</keyword>
<dbReference type="OrthoDB" id="2136618at2"/>
<comment type="subcellular location">
    <subcellularLocation>
        <location evidence="4">Cell membrane</location>
        <topology evidence="4">Peripheral membrane protein</topology>
    </subcellularLocation>
</comment>
<dbReference type="InterPro" id="IPR014268">
    <property type="entry name" value="GtfB"/>
</dbReference>
<evidence type="ECO:0000256" key="1">
    <source>
        <dbReference type="ARBA" id="ARBA00004922"/>
    </source>
</evidence>
<dbReference type="NCBIfam" id="TIGR02919">
    <property type="entry name" value="accessory Sec system glycosylation chaperone GtfB"/>
    <property type="match status" value="1"/>
</dbReference>
<evidence type="ECO:0000313" key="5">
    <source>
        <dbReference type="EMBL" id="TFU97564.1"/>
    </source>
</evidence>
<evidence type="ECO:0000256" key="4">
    <source>
        <dbReference type="HAMAP-Rule" id="MF_01473"/>
    </source>
</evidence>
<dbReference type="HAMAP" id="MF_01473">
    <property type="entry name" value="GtfB"/>
    <property type="match status" value="1"/>
</dbReference>
<comment type="function">
    <text evidence="4">Required for polymorphic O-glycosylation of the serine-rich repeat protein in this bacteria. A stabilizing protein that is part of the accessory SecA2/SecY2 system specifically required to export serine-rich repeat cell wall proteins usually encoded upstream in the same operon. The GtfA-GtfB complex adds GlcNAc from UDP-GlcNAc to the substrate protein, attaching the first sugar residue. Stabilizes the glycosylation activity of GtfA. Has no N-acetylglucosaminyl transferase activity on its own.</text>
</comment>
<evidence type="ECO:0000256" key="3">
    <source>
        <dbReference type="ARBA" id="ARBA00023136"/>
    </source>
</evidence>
<name>A0A4Y9JCD2_9STRE</name>
<comment type="caution">
    <text evidence="5">The sequence shown here is derived from an EMBL/GenBank/DDBJ whole genome shotgun (WGS) entry which is preliminary data.</text>
</comment>
<dbReference type="GO" id="GO:0005886">
    <property type="term" value="C:plasma membrane"/>
    <property type="evidence" value="ECO:0007669"/>
    <property type="project" value="UniProtKB-SubCell"/>
</dbReference>
<protein>
    <recommendedName>
        <fullName evidence="4">UDP-N-acetylglucosamine--peptide N-acetylglucosaminyltransferase stabilizing protein GtfB</fullName>
    </recommendedName>
    <alternativeName>
        <fullName evidence="4">Glycosyltransferase stabilizing protein GtfB</fullName>
    </alternativeName>
</protein>
<dbReference type="Proteomes" id="UP000297253">
    <property type="component" value="Unassembled WGS sequence"/>
</dbReference>